<keyword evidence="1" id="KW-0472">Membrane</keyword>
<organism evidence="2 3">
    <name type="scientific">Kibdelosporangium aridum</name>
    <dbReference type="NCBI Taxonomy" id="2030"/>
    <lineage>
        <taxon>Bacteria</taxon>
        <taxon>Bacillati</taxon>
        <taxon>Actinomycetota</taxon>
        <taxon>Actinomycetes</taxon>
        <taxon>Pseudonocardiales</taxon>
        <taxon>Pseudonocardiaceae</taxon>
        <taxon>Kibdelosporangium</taxon>
    </lineage>
</organism>
<evidence type="ECO:0000256" key="1">
    <source>
        <dbReference type="SAM" id="Phobius"/>
    </source>
</evidence>
<keyword evidence="1" id="KW-0812">Transmembrane</keyword>
<protein>
    <recommendedName>
        <fullName evidence="4">DUF4190 domain-containing protein</fullName>
    </recommendedName>
</protein>
<keyword evidence="3" id="KW-1185">Reference proteome</keyword>
<feature type="transmembrane region" description="Helical" evidence="1">
    <location>
        <begin position="57"/>
        <end position="77"/>
    </location>
</feature>
<name>A0A1W2ADV3_KIBAR</name>
<reference evidence="2 3" key="1">
    <citation type="submission" date="2017-04" db="EMBL/GenBank/DDBJ databases">
        <authorList>
            <person name="Afonso C.L."/>
            <person name="Miller P.J."/>
            <person name="Scott M.A."/>
            <person name="Spackman E."/>
            <person name="Goraichik I."/>
            <person name="Dimitrov K.M."/>
            <person name="Suarez D.L."/>
            <person name="Swayne D.E."/>
        </authorList>
    </citation>
    <scope>NUCLEOTIDE SEQUENCE [LARGE SCALE GENOMIC DNA]</scope>
    <source>
        <strain evidence="2 3">DSM 43828</strain>
    </source>
</reference>
<proteinExistence type="predicted"/>
<evidence type="ECO:0000313" key="3">
    <source>
        <dbReference type="Proteomes" id="UP000192674"/>
    </source>
</evidence>
<dbReference type="AlphaFoldDB" id="A0A1W2ADV3"/>
<keyword evidence="1" id="KW-1133">Transmembrane helix</keyword>
<dbReference type="EMBL" id="FWXV01000001">
    <property type="protein sequence ID" value="SMC58770.1"/>
    <property type="molecule type" value="Genomic_DNA"/>
</dbReference>
<gene>
    <name evidence="2" type="ORF">SAMN05661093_00729</name>
</gene>
<evidence type="ECO:0008006" key="4">
    <source>
        <dbReference type="Google" id="ProtNLM"/>
    </source>
</evidence>
<dbReference type="Proteomes" id="UP000192674">
    <property type="component" value="Unassembled WGS sequence"/>
</dbReference>
<sequence length="78" mass="7904">MSQTASPQPVTGARVCAIISFVLSAIAILFLPIVFGLAAIALAIVAYATGDKVLGKWAIPVSVVATVLGFVLGYLAVS</sequence>
<feature type="transmembrane region" description="Helical" evidence="1">
    <location>
        <begin position="12"/>
        <end position="45"/>
    </location>
</feature>
<evidence type="ECO:0000313" key="2">
    <source>
        <dbReference type="EMBL" id="SMC58770.1"/>
    </source>
</evidence>
<accession>A0A1W2ADV3</accession>